<keyword evidence="2" id="KW-1185">Reference proteome</keyword>
<protein>
    <submittedName>
        <fullName evidence="1">Uncharacterized protein</fullName>
    </submittedName>
</protein>
<evidence type="ECO:0000313" key="2">
    <source>
        <dbReference type="Proteomes" id="UP001362999"/>
    </source>
</evidence>
<dbReference type="AlphaFoldDB" id="A0AAW0E7S8"/>
<organism evidence="1 2">
    <name type="scientific">Favolaschia claudopus</name>
    <dbReference type="NCBI Taxonomy" id="2862362"/>
    <lineage>
        <taxon>Eukaryota</taxon>
        <taxon>Fungi</taxon>
        <taxon>Dikarya</taxon>
        <taxon>Basidiomycota</taxon>
        <taxon>Agaricomycotina</taxon>
        <taxon>Agaricomycetes</taxon>
        <taxon>Agaricomycetidae</taxon>
        <taxon>Agaricales</taxon>
        <taxon>Marasmiineae</taxon>
        <taxon>Mycenaceae</taxon>
        <taxon>Favolaschia</taxon>
    </lineage>
</organism>
<evidence type="ECO:0000313" key="1">
    <source>
        <dbReference type="EMBL" id="KAK7061464.1"/>
    </source>
</evidence>
<accession>A0AAW0E7S8</accession>
<dbReference type="GO" id="GO:0006450">
    <property type="term" value="P:regulation of translational fidelity"/>
    <property type="evidence" value="ECO:0007669"/>
    <property type="project" value="InterPro"/>
</dbReference>
<dbReference type="Proteomes" id="UP001362999">
    <property type="component" value="Unassembled WGS sequence"/>
</dbReference>
<name>A0AAW0E7S8_9AGAR</name>
<proteinExistence type="predicted"/>
<comment type="caution">
    <text evidence="1">The sequence shown here is derived from an EMBL/GenBank/DDBJ whole genome shotgun (WGS) entry which is preliminary data.</text>
</comment>
<sequence length="147" mass="16431">MSFLFRPPCRRVSRAFSSLPKRAPETDSCGIPRRPTWSVNELLSSYPVPSLSPETFQRIHDLSALIPPEQGTTKHQELKAELEELIRLVEAVKMVDTDGVATFEREDPGKHAAALNSHNESEGGRSLLKHAARTRDGFYVVDADKPH</sequence>
<dbReference type="EMBL" id="JAWWNJ010000002">
    <property type="protein sequence ID" value="KAK7061464.1"/>
    <property type="molecule type" value="Genomic_DNA"/>
</dbReference>
<gene>
    <name evidence="1" type="ORF">R3P38DRAFT_2829672</name>
</gene>
<reference evidence="1 2" key="1">
    <citation type="journal article" date="2024" name="J Genomics">
        <title>Draft genome sequencing and assembly of Favolaschia claudopus CIRM-BRFM 2984 isolated from oak limbs.</title>
        <authorList>
            <person name="Navarro D."/>
            <person name="Drula E."/>
            <person name="Chaduli D."/>
            <person name="Cazenave R."/>
            <person name="Ahrendt S."/>
            <person name="Wang J."/>
            <person name="Lipzen A."/>
            <person name="Daum C."/>
            <person name="Barry K."/>
            <person name="Grigoriev I.V."/>
            <person name="Favel A."/>
            <person name="Rosso M.N."/>
            <person name="Martin F."/>
        </authorList>
    </citation>
    <scope>NUCLEOTIDE SEQUENCE [LARGE SCALE GENOMIC DNA]</scope>
    <source>
        <strain evidence="1 2">CIRM-BRFM 2984</strain>
    </source>
</reference>